<dbReference type="KEGG" id="rsi:Runsl_3893"/>
<dbReference type="InterPro" id="IPR003356">
    <property type="entry name" value="DNA_methylase_A-5"/>
</dbReference>
<evidence type="ECO:0000256" key="3">
    <source>
        <dbReference type="ARBA" id="ARBA00011900"/>
    </source>
</evidence>
<gene>
    <name evidence="13" type="ordered locus">Runsl_3893</name>
</gene>
<dbReference type="PANTHER" id="PTHR42933">
    <property type="entry name" value="SLR6095 PROTEIN"/>
    <property type="match status" value="1"/>
</dbReference>
<dbReference type="PRINTS" id="PR00507">
    <property type="entry name" value="N12N6MTFRASE"/>
</dbReference>
<dbReference type="InterPro" id="IPR022749">
    <property type="entry name" value="D12N6_MeTrfase_N"/>
</dbReference>
<dbReference type="GO" id="GO:0009007">
    <property type="term" value="F:site-specific DNA-methyltransferase (adenine-specific) activity"/>
    <property type="evidence" value="ECO:0007669"/>
    <property type="project" value="UniProtKB-EC"/>
</dbReference>
<feature type="domain" description="DNA methylase adenine-specific" evidence="11">
    <location>
        <begin position="195"/>
        <end position="497"/>
    </location>
</feature>
<dbReference type="Pfam" id="PF12161">
    <property type="entry name" value="HsdM_N"/>
    <property type="match status" value="1"/>
</dbReference>
<dbReference type="GO" id="GO:0008170">
    <property type="term" value="F:N-methyltransferase activity"/>
    <property type="evidence" value="ECO:0007669"/>
    <property type="project" value="InterPro"/>
</dbReference>
<dbReference type="NCBIfam" id="TIGR00497">
    <property type="entry name" value="hsdM"/>
    <property type="match status" value="1"/>
</dbReference>
<dbReference type="Gene3D" id="3.90.220.20">
    <property type="entry name" value="DNA methylase specificity domains"/>
    <property type="match status" value="1"/>
</dbReference>
<evidence type="ECO:0000256" key="5">
    <source>
        <dbReference type="ARBA" id="ARBA00022679"/>
    </source>
</evidence>
<name>A0A7U4E7J6_RUNSL</name>
<evidence type="ECO:0000256" key="8">
    <source>
        <dbReference type="ARBA" id="ARBA00023125"/>
    </source>
</evidence>
<comment type="similarity">
    <text evidence="1">Belongs to the N(4)/N(6)-methyltransferase family.</text>
</comment>
<dbReference type="CDD" id="cd17288">
    <property type="entry name" value="RMtype1_S_LlaAI06ORF1089P_TRD1-CR1_like"/>
    <property type="match status" value="1"/>
</dbReference>
<reference evidence="13 14" key="2">
    <citation type="journal article" date="2012" name="Stand. Genomic Sci.">
        <title>Complete genome sequence of the aquatic bacterium Runella slithyformis type strain (LSU 4(T)).</title>
        <authorList>
            <person name="Copeland A."/>
            <person name="Zhang X."/>
            <person name="Misra M."/>
            <person name="Lapidus A."/>
            <person name="Nolan M."/>
            <person name="Lucas S."/>
            <person name="Deshpande S."/>
            <person name="Cheng J.F."/>
            <person name="Tapia R."/>
            <person name="Goodwin L.A."/>
            <person name="Pitluck S."/>
            <person name="Liolios K."/>
            <person name="Pagani I."/>
            <person name="Ivanova N."/>
            <person name="Mikhailova N."/>
            <person name="Pati A."/>
            <person name="Chen A."/>
            <person name="Palaniappan K."/>
            <person name="Land M."/>
            <person name="Hauser L."/>
            <person name="Pan C."/>
            <person name="Jeffries C.D."/>
            <person name="Detter J.C."/>
            <person name="Brambilla E.M."/>
            <person name="Rohde M."/>
            <person name="Djao O.D."/>
            <person name="Goker M."/>
            <person name="Sikorski J."/>
            <person name="Tindall B.J."/>
            <person name="Woyke T."/>
            <person name="Bristow J."/>
            <person name="Eisen J.A."/>
            <person name="Markowitz V."/>
            <person name="Hugenholtz P."/>
            <person name="Kyrpides N.C."/>
            <person name="Klenk H.P."/>
            <person name="Mavromatis K."/>
        </authorList>
    </citation>
    <scope>NUCLEOTIDE SEQUENCE [LARGE SCALE GENOMIC DNA]</scope>
    <source>
        <strain evidence="14">ATCC 29530 / DSM 19594 / LMG 11500 / NCIMB 11436 / LSU 4</strain>
    </source>
</reference>
<dbReference type="GO" id="GO:0032259">
    <property type="term" value="P:methylation"/>
    <property type="evidence" value="ECO:0007669"/>
    <property type="project" value="UniProtKB-KW"/>
</dbReference>
<dbReference type="Proteomes" id="UP000000493">
    <property type="component" value="Chromosome"/>
</dbReference>
<evidence type="ECO:0000313" key="13">
    <source>
        <dbReference type="EMBL" id="AEI50249.1"/>
    </source>
</evidence>
<dbReference type="InterPro" id="IPR029063">
    <property type="entry name" value="SAM-dependent_MTases_sf"/>
</dbReference>
<dbReference type="EC" id="2.1.1.72" evidence="3"/>
<keyword evidence="7" id="KW-0680">Restriction system</keyword>
<dbReference type="GO" id="GO:0003677">
    <property type="term" value="F:DNA binding"/>
    <property type="evidence" value="ECO:0007669"/>
    <property type="project" value="UniProtKB-KW"/>
</dbReference>
<protein>
    <recommendedName>
        <fullName evidence="3">site-specific DNA-methyltransferase (adenine-specific)</fullName>
        <ecNumber evidence="3">2.1.1.72</ecNumber>
    </recommendedName>
</protein>
<dbReference type="AlphaFoldDB" id="A0A7U4E7J6"/>
<dbReference type="REBASE" id="37512">
    <property type="entry name" value="M.Rsl19594ORF3893P"/>
</dbReference>
<dbReference type="Gene3D" id="1.10.287.1120">
    <property type="entry name" value="Bipartite methylase S protein"/>
    <property type="match status" value="1"/>
</dbReference>
<evidence type="ECO:0000313" key="14">
    <source>
        <dbReference type="Proteomes" id="UP000000493"/>
    </source>
</evidence>
<evidence type="ECO:0000259" key="10">
    <source>
        <dbReference type="Pfam" id="PF01420"/>
    </source>
</evidence>
<organism evidence="13 14">
    <name type="scientific">Runella slithyformis (strain ATCC 29530 / DSM 19594 / LMG 11500 / NCIMB 11436 / LSU 4)</name>
    <dbReference type="NCBI Taxonomy" id="761193"/>
    <lineage>
        <taxon>Bacteria</taxon>
        <taxon>Pseudomonadati</taxon>
        <taxon>Bacteroidota</taxon>
        <taxon>Cytophagia</taxon>
        <taxon>Cytophagales</taxon>
        <taxon>Spirosomataceae</taxon>
        <taxon>Runella</taxon>
    </lineage>
</organism>
<dbReference type="Gene3D" id="1.20.1260.30">
    <property type="match status" value="1"/>
</dbReference>
<dbReference type="PANTHER" id="PTHR42933:SF1">
    <property type="entry name" value="SITE-SPECIFIC DNA-METHYLTRANSFERASE (ADENINE-SPECIFIC)"/>
    <property type="match status" value="1"/>
</dbReference>
<dbReference type="Gene3D" id="3.40.50.150">
    <property type="entry name" value="Vaccinia Virus protein VP39"/>
    <property type="match status" value="1"/>
</dbReference>
<evidence type="ECO:0000259" key="12">
    <source>
        <dbReference type="Pfam" id="PF12161"/>
    </source>
</evidence>
<evidence type="ECO:0000256" key="9">
    <source>
        <dbReference type="ARBA" id="ARBA00047942"/>
    </source>
</evidence>
<evidence type="ECO:0000256" key="6">
    <source>
        <dbReference type="ARBA" id="ARBA00022691"/>
    </source>
</evidence>
<dbReference type="EMBL" id="CP002859">
    <property type="protein sequence ID" value="AEI50249.1"/>
    <property type="molecule type" value="Genomic_DNA"/>
</dbReference>
<dbReference type="InterPro" id="IPR044946">
    <property type="entry name" value="Restrct_endonuc_typeI_TRD_sf"/>
</dbReference>
<dbReference type="InterPro" id="IPR000055">
    <property type="entry name" value="Restrct_endonuc_typeI_TRD"/>
</dbReference>
<dbReference type="InterPro" id="IPR004546">
    <property type="entry name" value="Restrct_endonuc_T1M"/>
</dbReference>
<keyword evidence="5" id="KW-0808">Transferase</keyword>
<accession>A0A7U4E7J6</accession>
<dbReference type="SUPFAM" id="SSF116734">
    <property type="entry name" value="DNA methylase specificity domain"/>
    <property type="match status" value="1"/>
</dbReference>
<feature type="domain" description="Type I restriction modification DNA specificity" evidence="10">
    <location>
        <begin position="570"/>
        <end position="712"/>
    </location>
</feature>
<keyword evidence="8" id="KW-0238">DNA-binding</keyword>
<evidence type="ECO:0000256" key="1">
    <source>
        <dbReference type="ARBA" id="ARBA00006594"/>
    </source>
</evidence>
<keyword evidence="14" id="KW-1185">Reference proteome</keyword>
<sequence length="733" mass="83558">MSVDQKRQLEQQLWNIADTLRSESGMEADQYRDYILGFIFYKYLSEKMLLIANKILKDSGETVQYQDIDEATDEGKEYLEAIREETVESLGFFLKPSELFNTIAIRGQKSEQDDEEKDDEKKNDGFILGDLANILTNIEQSTAGTDSEDDFNKLFEDIDLTSSKLGRTEKDKNKLIAKVLGHLNKVDFEIENVESDILGDAYEYLIGQFASGAGKKAGEFYSPQQVSMVLAKIVTTGKTKLRSAYDPTTGSGSLLLRIAKEVKDVAYFFGQELKRTTYNLARMNMIMHGVHYSKFDIKLGNTLERPQHLGLRFEAIVANPPFSTQWSANALFLTDDRFSQYGKLAPSSKADFAFIQHMIYQLDDNGTMAVVMPHGVLFRGGAEGHIRQYLIEDCNYLDAVIGLPANIFYGTSIPTCILVFKKCRENPDDILFIDASQHFDKVKTQNVLSADHIEKIVTTYRERIAEEKYSYVAPLSEVKANDFNLNIPRYVDTFEEEGFINLEKVCDLLQIKLIESQNIDKKIFRLCEELNLPFPNGYNLSLLNQFKKGVMQLIFSQQLRFKDDDGADFEDWEEKSLGEVLMIGSGRDYKHLDKGDIPVFGTGGYMTSVNKFLHDGETVCIGRKGTIDKPMYFKGKIWTVDTLFFTHTFINTLPKFIYYIFQRINWKEYNEASGVPSLSKSTIEKISISLPSLPEQQKIAKFLTAIDEKIEKVGEQITSTETYKKGLLQQMFC</sequence>
<keyword evidence="6" id="KW-0949">S-adenosyl-L-methionine</keyword>
<comment type="similarity">
    <text evidence="2">Belongs to the type-I restriction system S methylase family.</text>
</comment>
<dbReference type="Pfam" id="PF02384">
    <property type="entry name" value="N6_Mtase"/>
    <property type="match status" value="1"/>
</dbReference>
<comment type="catalytic activity">
    <reaction evidence="9">
        <text>a 2'-deoxyadenosine in DNA + S-adenosyl-L-methionine = an N(6)-methyl-2'-deoxyadenosine in DNA + S-adenosyl-L-homocysteine + H(+)</text>
        <dbReference type="Rhea" id="RHEA:15197"/>
        <dbReference type="Rhea" id="RHEA-COMP:12418"/>
        <dbReference type="Rhea" id="RHEA-COMP:12419"/>
        <dbReference type="ChEBI" id="CHEBI:15378"/>
        <dbReference type="ChEBI" id="CHEBI:57856"/>
        <dbReference type="ChEBI" id="CHEBI:59789"/>
        <dbReference type="ChEBI" id="CHEBI:90615"/>
        <dbReference type="ChEBI" id="CHEBI:90616"/>
        <dbReference type="EC" id="2.1.1.72"/>
    </reaction>
</comment>
<dbReference type="GO" id="GO:0009307">
    <property type="term" value="P:DNA restriction-modification system"/>
    <property type="evidence" value="ECO:0007669"/>
    <property type="project" value="UniProtKB-KW"/>
</dbReference>
<evidence type="ECO:0000256" key="4">
    <source>
        <dbReference type="ARBA" id="ARBA00022603"/>
    </source>
</evidence>
<proteinExistence type="inferred from homology"/>
<evidence type="ECO:0000259" key="11">
    <source>
        <dbReference type="Pfam" id="PF02384"/>
    </source>
</evidence>
<dbReference type="Pfam" id="PF01420">
    <property type="entry name" value="Methylase_S"/>
    <property type="match status" value="1"/>
</dbReference>
<feature type="domain" description="N6 adenine-specific DNA methyltransferase N-terminal" evidence="12">
    <location>
        <begin position="9"/>
        <end position="182"/>
    </location>
</feature>
<dbReference type="InterPro" id="IPR051537">
    <property type="entry name" value="DNA_Adenine_Mtase"/>
</dbReference>
<reference evidence="14" key="1">
    <citation type="submission" date="2011-06" db="EMBL/GenBank/DDBJ databases">
        <title>The complete genome of chromosome of Runella slithyformis DSM 19594.</title>
        <authorList>
            <consortium name="US DOE Joint Genome Institute (JGI-PGF)"/>
            <person name="Lucas S."/>
            <person name="Han J."/>
            <person name="Lapidus A."/>
            <person name="Bruce D."/>
            <person name="Goodwin L."/>
            <person name="Pitluck S."/>
            <person name="Peters L."/>
            <person name="Kyrpides N."/>
            <person name="Mavromatis K."/>
            <person name="Ivanova N."/>
            <person name="Ovchinnikova G."/>
            <person name="Zhang X."/>
            <person name="Misra M."/>
            <person name="Detter J.C."/>
            <person name="Tapia R."/>
            <person name="Han C."/>
            <person name="Land M."/>
            <person name="Hauser L."/>
            <person name="Markowitz V."/>
            <person name="Cheng J.-F."/>
            <person name="Hugenholtz P."/>
            <person name="Woyke T."/>
            <person name="Wu D."/>
            <person name="Tindall B."/>
            <person name="Faehrich R."/>
            <person name="Brambilla E."/>
            <person name="Klenk H.-P."/>
            <person name="Eisen J.A."/>
        </authorList>
    </citation>
    <scope>NUCLEOTIDE SEQUENCE [LARGE SCALE GENOMIC DNA]</scope>
    <source>
        <strain evidence="14">ATCC 29530 / DSM 19594 / LMG 11500 / NCIMB 11436 / LSU 4</strain>
    </source>
</reference>
<keyword evidence="4" id="KW-0489">Methyltransferase</keyword>
<dbReference type="InterPro" id="IPR038333">
    <property type="entry name" value="T1MK-like_N_sf"/>
</dbReference>
<evidence type="ECO:0000256" key="7">
    <source>
        <dbReference type="ARBA" id="ARBA00022747"/>
    </source>
</evidence>
<evidence type="ECO:0000256" key="2">
    <source>
        <dbReference type="ARBA" id="ARBA00010923"/>
    </source>
</evidence>
<dbReference type="SUPFAM" id="SSF53335">
    <property type="entry name" value="S-adenosyl-L-methionine-dependent methyltransferases"/>
    <property type="match status" value="1"/>
</dbReference>